<dbReference type="InterPro" id="IPR011735">
    <property type="entry name" value="WlaTC/HtrL_glycosyltransf"/>
</dbReference>
<protein>
    <submittedName>
        <fullName evidence="1">Protein YibB</fullName>
    </submittedName>
</protein>
<dbReference type="AlphaFoldDB" id="A0A5I0ZRH8"/>
<comment type="caution">
    <text evidence="1">The sequence shown here is derived from an EMBL/GenBank/DDBJ whole genome shotgun (WGS) entry which is preliminary data.</text>
</comment>
<accession>A0A5I0ZRH8</accession>
<dbReference type="NCBIfam" id="NF008462">
    <property type="entry name" value="PRK11346.1"/>
    <property type="match status" value="1"/>
</dbReference>
<gene>
    <name evidence="1" type="primary">yibB</name>
    <name evidence="1" type="ORF">CG757_05035</name>
</gene>
<proteinExistence type="predicted"/>
<dbReference type="Pfam" id="PF09612">
    <property type="entry name" value="HtrL_YibB"/>
    <property type="match status" value="1"/>
</dbReference>
<sequence length="285" mass="33829">MTTSITLVTAYFDIGRSQWTSQNGFAPRIERTTDNYMTWFSNLAQLENSMVIFTSPDLKPRIEEIRRGKSTTIVTLDFNKKFHHIRSRIASIQSDITFKLRTPIEQRGNPEYLSADYVLLCNLKTYFVNRAIRQGVIKDDMAAWIDFGYCRDTDTTNGIKKWSWPFNKEKMHLFTIRRGLKLETLESVFNCMSSNRVYIIGGVLVGTLEKWQEFYRLVWCCQKKVLRENTVDDDQGIFLMCYYYRPDMIKLNYLGKNRWFDLFKCKGKRTIRTFSHRMRILCLHK</sequence>
<organism evidence="1">
    <name type="scientific">Salmonella enterica subsp. enterica serovar Cotham</name>
    <dbReference type="NCBI Taxonomy" id="2572724"/>
    <lineage>
        <taxon>Bacteria</taxon>
        <taxon>Pseudomonadati</taxon>
        <taxon>Pseudomonadota</taxon>
        <taxon>Gammaproteobacteria</taxon>
        <taxon>Enterobacterales</taxon>
        <taxon>Enterobacteriaceae</taxon>
        <taxon>Salmonella</taxon>
    </lineage>
</organism>
<evidence type="ECO:0000313" key="1">
    <source>
        <dbReference type="EMBL" id="ECT9335996.1"/>
    </source>
</evidence>
<reference evidence="1" key="1">
    <citation type="submission" date="2018-07" db="EMBL/GenBank/DDBJ databases">
        <authorList>
            <consortium name="PulseNet: The National Subtyping Network for Foodborne Disease Surveillance"/>
            <person name="Tarr C.L."/>
            <person name="Trees E."/>
            <person name="Katz L.S."/>
            <person name="Carleton-Romer H.A."/>
            <person name="Stroika S."/>
            <person name="Kucerova Z."/>
            <person name="Roache K.F."/>
            <person name="Sabol A.L."/>
            <person name="Besser J."/>
            <person name="Gerner-Smidt P."/>
        </authorList>
    </citation>
    <scope>NUCLEOTIDE SEQUENCE</scope>
    <source>
        <strain evidence="1">2015AM-0391</strain>
    </source>
</reference>
<dbReference type="NCBIfam" id="TIGR02192">
    <property type="entry name" value="HtrL_YibB"/>
    <property type="match status" value="1"/>
</dbReference>
<dbReference type="EMBL" id="AAKOIS010000001">
    <property type="protein sequence ID" value="ECT9335996.1"/>
    <property type="molecule type" value="Genomic_DNA"/>
</dbReference>
<name>A0A5I0ZRH8_SALET</name>